<dbReference type="Gene3D" id="3.80.10.10">
    <property type="entry name" value="Ribonuclease Inhibitor"/>
    <property type="match status" value="1"/>
</dbReference>
<dbReference type="GO" id="GO:0016020">
    <property type="term" value="C:membrane"/>
    <property type="evidence" value="ECO:0007669"/>
    <property type="project" value="UniProtKB-SubCell"/>
</dbReference>
<evidence type="ECO:0000313" key="7">
    <source>
        <dbReference type="EMBL" id="KAK9124548.1"/>
    </source>
</evidence>
<dbReference type="InterPro" id="IPR032675">
    <property type="entry name" value="LRR_dom_sf"/>
</dbReference>
<reference evidence="7 8" key="1">
    <citation type="submission" date="2024-01" db="EMBL/GenBank/DDBJ databases">
        <title>Genome assemblies of Stephania.</title>
        <authorList>
            <person name="Yang L."/>
        </authorList>
    </citation>
    <scope>NUCLEOTIDE SEQUENCE [LARGE SCALE GENOMIC DNA]</scope>
    <source>
        <strain evidence="7">QJT</strain>
        <tissue evidence="7">Leaf</tissue>
    </source>
</reference>
<evidence type="ECO:0000256" key="5">
    <source>
        <dbReference type="ARBA" id="ARBA00023136"/>
    </source>
</evidence>
<keyword evidence="4" id="KW-1133">Transmembrane helix</keyword>
<keyword evidence="8" id="KW-1185">Reference proteome</keyword>
<organism evidence="7 8">
    <name type="scientific">Stephania japonica</name>
    <dbReference type="NCBI Taxonomy" id="461633"/>
    <lineage>
        <taxon>Eukaryota</taxon>
        <taxon>Viridiplantae</taxon>
        <taxon>Streptophyta</taxon>
        <taxon>Embryophyta</taxon>
        <taxon>Tracheophyta</taxon>
        <taxon>Spermatophyta</taxon>
        <taxon>Magnoliopsida</taxon>
        <taxon>Ranunculales</taxon>
        <taxon>Menispermaceae</taxon>
        <taxon>Menispermoideae</taxon>
        <taxon>Cissampelideae</taxon>
        <taxon>Stephania</taxon>
    </lineage>
</organism>
<dbReference type="InterPro" id="IPR001611">
    <property type="entry name" value="Leu-rich_rpt"/>
</dbReference>
<proteinExistence type="predicted"/>
<keyword evidence="6" id="KW-0325">Glycoprotein</keyword>
<evidence type="ECO:0000256" key="4">
    <source>
        <dbReference type="ARBA" id="ARBA00022989"/>
    </source>
</evidence>
<dbReference type="InterPro" id="IPR046956">
    <property type="entry name" value="RLP23-like"/>
</dbReference>
<evidence type="ECO:0000313" key="8">
    <source>
        <dbReference type="Proteomes" id="UP001417504"/>
    </source>
</evidence>
<dbReference type="Proteomes" id="UP001417504">
    <property type="component" value="Unassembled WGS sequence"/>
</dbReference>
<dbReference type="AlphaFoldDB" id="A0AAP0J139"/>
<name>A0AAP0J139_9MAGN</name>
<dbReference type="SUPFAM" id="SSF52058">
    <property type="entry name" value="L domain-like"/>
    <property type="match status" value="1"/>
</dbReference>
<sequence>MVQLGEGMSVGGRMCASSCAHPRDGSNDRSCGVPILDGFQSKRNCGRRARVSEFVSRVAIVQISRSAARARALYSVIIYEDLSDPSWAVEGQCLDEQRHLLLHFKHNLSVSSSSEYESGVPVGLSSRDLNTHCCRSWEGVEYNQIGEAIGLDLSHKFIAGSIDGLVSLFQLTHLHGLNLSNNNFNSAMPSGFDRLPNLTHLNLSNSGFVGQIPIGISRLARLVALDISTSFAGIMIPLKLEDPDLRTLVGNLSELRELGLDGVNVSNKGNEWAQNFSSSLPKGAVRSR</sequence>
<comment type="caution">
    <text evidence="7">The sequence shown here is derived from an EMBL/GenBank/DDBJ whole genome shotgun (WGS) entry which is preliminary data.</text>
</comment>
<comment type="subcellular location">
    <subcellularLocation>
        <location evidence="1">Membrane</location>
        <topology evidence="1">Single-pass type I membrane protein</topology>
    </subcellularLocation>
</comment>
<keyword evidence="5" id="KW-0472">Membrane</keyword>
<gene>
    <name evidence="7" type="ORF">Sjap_014150</name>
</gene>
<protein>
    <submittedName>
        <fullName evidence="7">Uncharacterized protein</fullName>
    </submittedName>
</protein>
<evidence type="ECO:0000256" key="1">
    <source>
        <dbReference type="ARBA" id="ARBA00004479"/>
    </source>
</evidence>
<dbReference type="PANTHER" id="PTHR48061:SF2">
    <property type="entry name" value="RECEPTOR LIKE PROTEIN 30-LIKE"/>
    <property type="match status" value="1"/>
</dbReference>
<dbReference type="EMBL" id="JBBNAE010000005">
    <property type="protein sequence ID" value="KAK9124548.1"/>
    <property type="molecule type" value="Genomic_DNA"/>
</dbReference>
<evidence type="ECO:0000256" key="3">
    <source>
        <dbReference type="ARBA" id="ARBA00022729"/>
    </source>
</evidence>
<evidence type="ECO:0000256" key="2">
    <source>
        <dbReference type="ARBA" id="ARBA00022692"/>
    </source>
</evidence>
<keyword evidence="3" id="KW-0732">Signal</keyword>
<dbReference type="PANTHER" id="PTHR48061">
    <property type="entry name" value="LEUCINE-RICH REPEAT RECEPTOR PROTEIN KINASE EMS1-LIKE-RELATED"/>
    <property type="match status" value="1"/>
</dbReference>
<keyword evidence="2" id="KW-0812">Transmembrane</keyword>
<accession>A0AAP0J139</accession>
<dbReference type="Pfam" id="PF13855">
    <property type="entry name" value="LRR_8"/>
    <property type="match status" value="1"/>
</dbReference>
<evidence type="ECO:0000256" key="6">
    <source>
        <dbReference type="ARBA" id="ARBA00023180"/>
    </source>
</evidence>